<reference evidence="1 2" key="1">
    <citation type="submission" date="2024-04" db="EMBL/GenBank/DDBJ databases">
        <title>Symmetric and asymmetric DNA N6-adenine methylation regulates different biological responses in Mucorales.</title>
        <authorList>
            <consortium name="Lawrence Berkeley National Laboratory"/>
            <person name="Lax C."/>
            <person name="Mondo S.J."/>
            <person name="Osorio-Concepcion M."/>
            <person name="Muszewska A."/>
            <person name="Corrochano-Luque M."/>
            <person name="Gutierrez G."/>
            <person name="Riley R."/>
            <person name="Lipzen A."/>
            <person name="Guo J."/>
            <person name="Hundley H."/>
            <person name="Amirebrahimi M."/>
            <person name="Ng V."/>
            <person name="Lorenzo-Gutierrez D."/>
            <person name="Binder U."/>
            <person name="Yang J."/>
            <person name="Song Y."/>
            <person name="Canovas D."/>
            <person name="Navarro E."/>
            <person name="Freitag M."/>
            <person name="Gabaldon T."/>
            <person name="Grigoriev I.V."/>
            <person name="Corrochano L.M."/>
            <person name="Nicolas F.E."/>
            <person name="Garre V."/>
        </authorList>
    </citation>
    <scope>NUCLEOTIDE SEQUENCE [LARGE SCALE GENOMIC DNA]</scope>
    <source>
        <strain evidence="1 2">L51</strain>
    </source>
</reference>
<dbReference type="Proteomes" id="UP001448207">
    <property type="component" value="Unassembled WGS sequence"/>
</dbReference>
<sequence length="140" mass="16848">KFFLSFIRPFMLQQLSYFQNSEAFSLSPLLNKDQRKNNITDTNFSIWQNIFQTMDFFLPAFSITKSLLLVATLFCLPLYRSLQINSSHWFHRHPTFASYLSLTVDRRQRRSCLKAEGEYTWYRQLYQKLFHVVIYTSTFT</sequence>
<name>A0ABR3AWP8_PHYBL</name>
<accession>A0ABR3AWP8</accession>
<comment type="caution">
    <text evidence="1">The sequence shown here is derived from an EMBL/GenBank/DDBJ whole genome shotgun (WGS) entry which is preliminary data.</text>
</comment>
<protein>
    <recommendedName>
        <fullName evidence="3">CSC1/OSCA1-like 7TM region domain-containing protein</fullName>
    </recommendedName>
</protein>
<evidence type="ECO:0000313" key="2">
    <source>
        <dbReference type="Proteomes" id="UP001448207"/>
    </source>
</evidence>
<organism evidence="1 2">
    <name type="scientific">Phycomyces blakesleeanus</name>
    <dbReference type="NCBI Taxonomy" id="4837"/>
    <lineage>
        <taxon>Eukaryota</taxon>
        <taxon>Fungi</taxon>
        <taxon>Fungi incertae sedis</taxon>
        <taxon>Mucoromycota</taxon>
        <taxon>Mucoromycotina</taxon>
        <taxon>Mucoromycetes</taxon>
        <taxon>Mucorales</taxon>
        <taxon>Phycomycetaceae</taxon>
        <taxon>Phycomyces</taxon>
    </lineage>
</organism>
<dbReference type="EMBL" id="JBCLYO010000012">
    <property type="protein sequence ID" value="KAL0084353.1"/>
    <property type="molecule type" value="Genomic_DNA"/>
</dbReference>
<keyword evidence="2" id="KW-1185">Reference proteome</keyword>
<feature type="non-terminal residue" evidence="1">
    <location>
        <position position="1"/>
    </location>
</feature>
<proteinExistence type="predicted"/>
<feature type="non-terminal residue" evidence="1">
    <location>
        <position position="140"/>
    </location>
</feature>
<evidence type="ECO:0000313" key="1">
    <source>
        <dbReference type="EMBL" id="KAL0084353.1"/>
    </source>
</evidence>
<evidence type="ECO:0008006" key="3">
    <source>
        <dbReference type="Google" id="ProtNLM"/>
    </source>
</evidence>
<gene>
    <name evidence="1" type="ORF">J3Q64DRAFT_1625030</name>
</gene>